<dbReference type="Proteomes" id="UP001183629">
    <property type="component" value="Unassembled WGS sequence"/>
</dbReference>
<organism evidence="1 2">
    <name type="scientific">Catenuloplanes niger</name>
    <dbReference type="NCBI Taxonomy" id="587534"/>
    <lineage>
        <taxon>Bacteria</taxon>
        <taxon>Bacillati</taxon>
        <taxon>Actinomycetota</taxon>
        <taxon>Actinomycetes</taxon>
        <taxon>Micromonosporales</taxon>
        <taxon>Micromonosporaceae</taxon>
        <taxon>Catenuloplanes</taxon>
    </lineage>
</organism>
<evidence type="ECO:0000313" key="1">
    <source>
        <dbReference type="EMBL" id="MDR7326605.1"/>
    </source>
</evidence>
<keyword evidence="2" id="KW-1185">Reference proteome</keyword>
<evidence type="ECO:0000313" key="2">
    <source>
        <dbReference type="Proteomes" id="UP001183629"/>
    </source>
</evidence>
<name>A0AAE4CVV9_9ACTN</name>
<protein>
    <submittedName>
        <fullName evidence="1">Uncharacterized protein</fullName>
    </submittedName>
</protein>
<comment type="caution">
    <text evidence="1">The sequence shown here is derived from an EMBL/GenBank/DDBJ whole genome shotgun (WGS) entry which is preliminary data.</text>
</comment>
<gene>
    <name evidence="1" type="ORF">J2S44_006855</name>
</gene>
<dbReference type="EMBL" id="JAVDYC010000001">
    <property type="protein sequence ID" value="MDR7326605.1"/>
    <property type="molecule type" value="Genomic_DNA"/>
</dbReference>
<proteinExistence type="predicted"/>
<dbReference type="AlphaFoldDB" id="A0AAE4CVV9"/>
<accession>A0AAE4CVV9</accession>
<reference evidence="1 2" key="1">
    <citation type="submission" date="2023-07" db="EMBL/GenBank/DDBJ databases">
        <title>Sequencing the genomes of 1000 actinobacteria strains.</title>
        <authorList>
            <person name="Klenk H.-P."/>
        </authorList>
    </citation>
    <scope>NUCLEOTIDE SEQUENCE [LARGE SCALE GENOMIC DNA]</scope>
    <source>
        <strain evidence="1 2">DSM 44711</strain>
    </source>
</reference>
<sequence length="29" mass="3319">MFDRESTAAEILRDGAAARPWELSVRTLR</sequence>